<accession>A0A9X2JK90</accession>
<evidence type="ECO:0000256" key="1">
    <source>
        <dbReference type="SAM" id="MobiDB-lite"/>
    </source>
</evidence>
<evidence type="ECO:0000313" key="3">
    <source>
        <dbReference type="EMBL" id="MCP0885944.1"/>
    </source>
</evidence>
<feature type="compositionally biased region" description="Polar residues" evidence="1">
    <location>
        <begin position="357"/>
        <end position="366"/>
    </location>
</feature>
<organism evidence="3 4">
    <name type="scientific">Ligilactobacillus ubinensis</name>
    <dbReference type="NCBI Taxonomy" id="2876789"/>
    <lineage>
        <taxon>Bacteria</taxon>
        <taxon>Bacillati</taxon>
        <taxon>Bacillota</taxon>
        <taxon>Bacilli</taxon>
        <taxon>Lactobacillales</taxon>
        <taxon>Lactobacillaceae</taxon>
        <taxon>Ligilactobacillus</taxon>
    </lineage>
</organism>
<feature type="transmembrane region" description="Helical" evidence="2">
    <location>
        <begin position="561"/>
        <end position="582"/>
    </location>
</feature>
<name>A0A9X2JK90_9LACO</name>
<keyword evidence="2" id="KW-0812">Transmembrane</keyword>
<proteinExistence type="predicted"/>
<gene>
    <name evidence="3" type="ORF">LB941_01165</name>
</gene>
<protein>
    <submittedName>
        <fullName evidence="3">Uncharacterized protein</fullName>
    </submittedName>
</protein>
<comment type="caution">
    <text evidence="3">The sequence shown here is derived from an EMBL/GenBank/DDBJ whole genome shotgun (WGS) entry which is preliminary data.</text>
</comment>
<feature type="compositionally biased region" description="Polar residues" evidence="1">
    <location>
        <begin position="302"/>
        <end position="313"/>
    </location>
</feature>
<reference evidence="3 4" key="1">
    <citation type="journal article" date="2023" name="Int. J. Syst. Evol. Microbiol.">
        <title>Ligilactobacillus ubinensis sp. nov., a novel species isolated from the wild ferment of a durian fruit (Durio zibethinus).</title>
        <authorList>
            <person name="Heng Y.C."/>
            <person name="Menon N."/>
            <person name="Chen B."/>
            <person name="Loo B.Z.L."/>
            <person name="Wong G.W.J."/>
            <person name="Lim A.C.H."/>
            <person name="Silvaraju S."/>
            <person name="Kittelmann S."/>
        </authorList>
    </citation>
    <scope>NUCLEOTIDE SEQUENCE [LARGE SCALE GENOMIC DNA]</scope>
    <source>
        <strain evidence="3 4">WILCCON 0076</strain>
    </source>
</reference>
<evidence type="ECO:0000256" key="2">
    <source>
        <dbReference type="SAM" id="Phobius"/>
    </source>
</evidence>
<dbReference type="AlphaFoldDB" id="A0A9X2JK90"/>
<dbReference type="EMBL" id="JAIULA010000002">
    <property type="protein sequence ID" value="MCP0885944.1"/>
    <property type="molecule type" value="Genomic_DNA"/>
</dbReference>
<evidence type="ECO:0000313" key="4">
    <source>
        <dbReference type="Proteomes" id="UP001139006"/>
    </source>
</evidence>
<feature type="compositionally biased region" description="Low complexity" evidence="1">
    <location>
        <begin position="329"/>
        <end position="348"/>
    </location>
</feature>
<keyword evidence="2" id="KW-0472">Membrane</keyword>
<keyword evidence="2" id="KW-1133">Transmembrane helix</keyword>
<keyword evidence="4" id="KW-1185">Reference proteome</keyword>
<feature type="region of interest" description="Disordered" evidence="1">
    <location>
        <begin position="298"/>
        <end position="372"/>
    </location>
</feature>
<dbReference type="RefSeq" id="WP_253358779.1">
    <property type="nucleotide sequence ID" value="NZ_JAIULA010000002.1"/>
</dbReference>
<dbReference type="Proteomes" id="UP001139006">
    <property type="component" value="Unassembled WGS sequence"/>
</dbReference>
<sequence length="587" mass="62983">MKKSLSLVLLLGAIIFSIYFNFSSVSADTIKVLPTGTYTLNVSYYTDENATTESKAMNSYWSNSAKLVVNSNNQAKLIFSQSSGMSMMTSASFAGHKLGSSVSGDTGTWSVNLTPQEAIGLVNGNTYLSNITYQYASLVGNHDFYVKINSGVPDSIDQPGEYQLAVKYNKYLATATDGDSGEASMIQDGGLWDDNITYQLKNDGTAELTLTQAKMMDYMSYLSFDGTEMISNVDKENSENGTWTATIAASTVKKLVDGGKIIAKMTYSVPGMFTHTVDTVVVIESKMLVKADPLVTTAEVDPNSNTDASTSADINKEASTESNTDTESNVDSSTSVISNSKSNTSESTGNDDASVDASENTQTASNEIAKVKYNQVDDNDNDLNTLSMIETDGIWDPNIKIKKNSDGTITVIITQNKMMNYMTTVKFDGIEMTKNSSSTNATSGTWTAILSKEKAADIKVGNKILLNISYTIPNMFTHNVKALAIIESLATTLADDSNTNSQESIANNSNEKNDELAPLSAVVADNTANTKAIDNVATLLDTASANNKTLPQTDEENSMDATVLGLLTIISAVGLSITIFSVGRFRK</sequence>